<name>A0ABZ2MM21_9MICO</name>
<dbReference type="Proteomes" id="UP001382727">
    <property type="component" value="Chromosome"/>
</dbReference>
<accession>A0ABZ2MM21</accession>
<keyword evidence="1" id="KW-0812">Transmembrane</keyword>
<organism evidence="2 3">
    <name type="scientific">Janibacter alittae</name>
    <dbReference type="NCBI Taxonomy" id="3115209"/>
    <lineage>
        <taxon>Bacteria</taxon>
        <taxon>Bacillati</taxon>
        <taxon>Actinomycetota</taxon>
        <taxon>Actinomycetes</taxon>
        <taxon>Micrococcales</taxon>
        <taxon>Intrasporangiaceae</taxon>
        <taxon>Janibacter</taxon>
    </lineage>
</organism>
<protein>
    <recommendedName>
        <fullName evidence="4">Peptidase M48 domain-containing protein</fullName>
    </recommendedName>
</protein>
<evidence type="ECO:0000256" key="1">
    <source>
        <dbReference type="SAM" id="Phobius"/>
    </source>
</evidence>
<keyword evidence="1" id="KW-0472">Membrane</keyword>
<reference evidence="2 3" key="1">
    <citation type="submission" date="2024-02" db="EMBL/GenBank/DDBJ databases">
        <title>Janibacter sp. nov., isolated from gut of marine sandworm.</title>
        <authorList>
            <person name="Kim B."/>
            <person name="Jun M.O."/>
            <person name="Shin N.-R."/>
        </authorList>
    </citation>
    <scope>NUCLEOTIDE SEQUENCE [LARGE SCALE GENOMIC DNA]</scope>
    <source>
        <strain evidence="2 3">A1S7</strain>
    </source>
</reference>
<gene>
    <name evidence="2" type="ORF">V1351_07710</name>
</gene>
<feature type="transmembrane region" description="Helical" evidence="1">
    <location>
        <begin position="179"/>
        <end position="198"/>
    </location>
</feature>
<sequence>MARYSMRKALAVTPNVLIAMLLTFPVASLLPPLIGLILFVGGLVILGLLLSGLGEATAMRLLYFARPVTEAEEAALAPALQLLGQRGMGPPVIDLWVLERETPVTTGGVGRRSVLVTGGLLAAVRAGRLPADQVAALIAHAEASVRSGLTRNDPAVEFWTLPWNFVRVIARVCAARFQWLPAVMLVWHARIVLGVVAVVQGVQEGTPESITAGVTGGVVIVATYVFPYWERVWEQTLRDVGDENLRQVGLAPAYARLLLSQSSSPAIHERAHTLTTPALAPRAA</sequence>
<feature type="transmembrane region" description="Helical" evidence="1">
    <location>
        <begin position="33"/>
        <end position="53"/>
    </location>
</feature>
<keyword evidence="1" id="KW-1133">Transmembrane helix</keyword>
<dbReference type="RefSeq" id="WP_338752295.1">
    <property type="nucleotide sequence ID" value="NZ_CP144913.1"/>
</dbReference>
<keyword evidence="3" id="KW-1185">Reference proteome</keyword>
<evidence type="ECO:0000313" key="3">
    <source>
        <dbReference type="Proteomes" id="UP001382727"/>
    </source>
</evidence>
<evidence type="ECO:0000313" key="2">
    <source>
        <dbReference type="EMBL" id="WXB77945.1"/>
    </source>
</evidence>
<dbReference type="EMBL" id="CP144913">
    <property type="protein sequence ID" value="WXB77945.1"/>
    <property type="molecule type" value="Genomic_DNA"/>
</dbReference>
<proteinExistence type="predicted"/>
<feature type="transmembrane region" description="Helical" evidence="1">
    <location>
        <begin position="9"/>
        <end position="27"/>
    </location>
</feature>
<evidence type="ECO:0008006" key="4">
    <source>
        <dbReference type="Google" id="ProtNLM"/>
    </source>
</evidence>
<feature type="transmembrane region" description="Helical" evidence="1">
    <location>
        <begin position="210"/>
        <end position="229"/>
    </location>
</feature>